<feature type="region of interest" description="Disordered" evidence="1">
    <location>
        <begin position="93"/>
        <end position="311"/>
    </location>
</feature>
<proteinExistence type="predicted"/>
<feature type="compositionally biased region" description="Polar residues" evidence="1">
    <location>
        <begin position="245"/>
        <end position="255"/>
    </location>
</feature>
<dbReference type="GO" id="GO:0042834">
    <property type="term" value="F:peptidoglycan binding"/>
    <property type="evidence" value="ECO:0007669"/>
    <property type="project" value="InterPro"/>
</dbReference>
<dbReference type="Pfam" id="PF05036">
    <property type="entry name" value="SPOR"/>
    <property type="match status" value="1"/>
</dbReference>
<protein>
    <recommendedName>
        <fullName evidence="3">SPOR domain-containing protein</fullName>
    </recommendedName>
</protein>
<feature type="transmembrane region" description="Helical" evidence="2">
    <location>
        <begin position="6"/>
        <end position="25"/>
    </location>
</feature>
<dbReference type="InterPro" id="IPR007730">
    <property type="entry name" value="SPOR-like_dom"/>
</dbReference>
<feature type="compositionally biased region" description="Low complexity" evidence="1">
    <location>
        <begin position="216"/>
        <end position="226"/>
    </location>
</feature>
<dbReference type="PROSITE" id="PS51724">
    <property type="entry name" value="SPOR"/>
    <property type="match status" value="1"/>
</dbReference>
<sequence>MSALILLVSLLGGVWCLGSALLRLYRCLASRRVSPAEPRLWRDQRRRFLWSAALGVAFFVAFGVVAWWSGSGTSEVPLARPVASPPPMVASGQVGTMPIPLPAAEPAAPQAPESPREAPVASAPAGSGENPATPEVKPEAGRNQASGGEKTTGETTVEKTAGQPEVAGGSPKGPADSVPDSQSEAGQAPAQAATTPAAEKPSQAAAVPATHKASEEGAASSEANAGPQDASAPAQAGETPAAEKPSQTAMGQATEQAPRGEAAAPTGGESPQAAGGPAQASEAQVQPGATKTTPAAAPAPTPAAQPQEAEAAKRDAWTVCAASFRRESMAQNYAQRLAGQGLAARVSRADLGDKGVWYRVCLGGFASLAEAKRQYQAWEEQGLISDAFLLPLR</sequence>
<feature type="transmembrane region" description="Helical" evidence="2">
    <location>
        <begin position="48"/>
        <end position="68"/>
    </location>
</feature>
<dbReference type="Proteomes" id="UP001366166">
    <property type="component" value="Chromosome"/>
</dbReference>
<dbReference type="KEGG" id="dmp:FAK_27690"/>
<keyword evidence="5" id="KW-1185">Reference proteome</keyword>
<keyword evidence="2" id="KW-0472">Membrane</keyword>
<evidence type="ECO:0000256" key="1">
    <source>
        <dbReference type="SAM" id="MobiDB-lite"/>
    </source>
</evidence>
<evidence type="ECO:0000313" key="4">
    <source>
        <dbReference type="EMBL" id="BEQ15703.1"/>
    </source>
</evidence>
<evidence type="ECO:0000259" key="3">
    <source>
        <dbReference type="PROSITE" id="PS51724"/>
    </source>
</evidence>
<reference evidence="5" key="1">
    <citation type="journal article" date="2023" name="Arch. Microbiol.">
        <title>Desulfoferula mesophilus gen. nov. sp. nov., a mesophilic sulfate-reducing bacterium isolated from a brackish lake sediment.</title>
        <authorList>
            <person name="Watanabe T."/>
            <person name="Yabe T."/>
            <person name="Tsuji J.M."/>
            <person name="Fukui M."/>
        </authorList>
    </citation>
    <scope>NUCLEOTIDE SEQUENCE [LARGE SCALE GENOMIC DNA]</scope>
    <source>
        <strain evidence="5">12FAK</strain>
    </source>
</reference>
<keyword evidence="2" id="KW-0812">Transmembrane</keyword>
<dbReference type="Gene3D" id="3.30.70.1070">
    <property type="entry name" value="Sporulation related repeat"/>
    <property type="match status" value="1"/>
</dbReference>
<evidence type="ECO:0000313" key="5">
    <source>
        <dbReference type="Proteomes" id="UP001366166"/>
    </source>
</evidence>
<accession>A0AAU9F0U9</accession>
<feature type="compositionally biased region" description="Low complexity" evidence="1">
    <location>
        <begin position="187"/>
        <end position="198"/>
    </location>
</feature>
<dbReference type="AlphaFoldDB" id="A0AAU9F0U9"/>
<name>A0AAU9F0U9_9BACT</name>
<dbReference type="SUPFAM" id="SSF110997">
    <property type="entry name" value="Sporulation related repeat"/>
    <property type="match status" value="1"/>
</dbReference>
<feature type="compositionally biased region" description="Low complexity" evidence="1">
    <location>
        <begin position="102"/>
        <end position="119"/>
    </location>
</feature>
<evidence type="ECO:0000256" key="2">
    <source>
        <dbReference type="SAM" id="Phobius"/>
    </source>
</evidence>
<feature type="domain" description="SPOR" evidence="3">
    <location>
        <begin position="311"/>
        <end position="391"/>
    </location>
</feature>
<organism evidence="4 5">
    <name type="scientific">Desulfoferula mesophila</name>
    <dbReference type="NCBI Taxonomy" id="3058419"/>
    <lineage>
        <taxon>Bacteria</taxon>
        <taxon>Pseudomonadati</taxon>
        <taxon>Thermodesulfobacteriota</taxon>
        <taxon>Desulfarculia</taxon>
        <taxon>Desulfarculales</taxon>
        <taxon>Desulfarculaceae</taxon>
        <taxon>Desulfoferula</taxon>
    </lineage>
</organism>
<dbReference type="EMBL" id="AP028679">
    <property type="protein sequence ID" value="BEQ15703.1"/>
    <property type="molecule type" value="Genomic_DNA"/>
</dbReference>
<dbReference type="InterPro" id="IPR036680">
    <property type="entry name" value="SPOR-like_sf"/>
</dbReference>
<gene>
    <name evidence="4" type="ORF">FAK_27690</name>
</gene>
<keyword evidence="2" id="KW-1133">Transmembrane helix</keyword>
<feature type="compositionally biased region" description="Low complexity" evidence="1">
    <location>
        <begin position="147"/>
        <end position="160"/>
    </location>
</feature>
<dbReference type="RefSeq" id="WP_338600484.1">
    <property type="nucleotide sequence ID" value="NZ_AP028679.1"/>
</dbReference>